<feature type="repeat" description="TPR" evidence="1">
    <location>
        <begin position="215"/>
        <end position="248"/>
    </location>
</feature>
<dbReference type="Pfam" id="PF13374">
    <property type="entry name" value="TPR_10"/>
    <property type="match status" value="1"/>
</dbReference>
<dbReference type="PANTHER" id="PTHR10098">
    <property type="entry name" value="RAPSYN-RELATED"/>
    <property type="match status" value="1"/>
</dbReference>
<reference evidence="3" key="1">
    <citation type="submission" date="2022-10" db="EMBL/GenBank/DDBJ databases">
        <title>The complete genomes of actinobacterial strains from the NBC collection.</title>
        <authorList>
            <person name="Joergensen T.S."/>
            <person name="Alvarez Arevalo M."/>
            <person name="Sterndorff E.B."/>
            <person name="Faurdal D."/>
            <person name="Vuksanovic O."/>
            <person name="Mourched A.-S."/>
            <person name="Charusanti P."/>
            <person name="Shaw S."/>
            <person name="Blin K."/>
            <person name="Weber T."/>
        </authorList>
    </citation>
    <scope>NUCLEOTIDE SEQUENCE</scope>
    <source>
        <strain evidence="3">NBC_00248</strain>
    </source>
</reference>
<dbReference type="PROSITE" id="PS50005">
    <property type="entry name" value="TPR"/>
    <property type="match status" value="1"/>
</dbReference>
<keyword evidence="4" id="KW-1185">Reference proteome</keyword>
<keyword evidence="1" id="KW-0802">TPR repeat</keyword>
<sequence length="500" mass="54703">MPCATLDSRVNGVEQQGNIRAELAADSERMMVWLQHSALRAQFRIAGIFEVELLENRGADIPSMEAAITWVEQELDNAVAALSRYEAADRSGHITTLALALCAVCEAVGRWEDWATVSEAGLAASTGDASDGLRAVFLGSQANIARYRREFAAALTYATQAYDAAHTSQEPLLIADAVNLLGCVLRDTGNQEEGLPLLLRSLEIFERHEVKHEIGKVLYNLGTVHRASGELEKAIEYFERDLTVCVQTSDEPGAAETLNTLALTYAELGRPDKAEKLQRESLARFSKIGNPHKVSMVLNDLALTLRRQDRLEEALLLHGEDVELCRTVGNRSGEAVAHGNAADVLLLLGRVREASDRAELARSRFAELGDEQRLAEAVVSHIAILFRDGRIDEVAAKAEWAVDVLTRFGDERRAAGAHQILAREYGEQGLWEDSLAHAERSLREEGKSLSPSVRAVSRILAVQACVRLGRADQAERHREFLDAGSADPPTSPSQAESFGL</sequence>
<accession>A0ABZ1TLH0</accession>
<feature type="region of interest" description="Disordered" evidence="2">
    <location>
        <begin position="481"/>
        <end position="500"/>
    </location>
</feature>
<evidence type="ECO:0000256" key="1">
    <source>
        <dbReference type="PROSITE-ProRule" id="PRU00339"/>
    </source>
</evidence>
<evidence type="ECO:0000313" key="3">
    <source>
        <dbReference type="EMBL" id="WUQ16228.1"/>
    </source>
</evidence>
<dbReference type="PANTHER" id="PTHR10098:SF106">
    <property type="entry name" value="TETRATRICOPEPTIDE REPEAT PROTEIN 28-LIKE PROTEIN"/>
    <property type="match status" value="1"/>
</dbReference>
<gene>
    <name evidence="3" type="ORF">OG517_35090</name>
</gene>
<evidence type="ECO:0000256" key="2">
    <source>
        <dbReference type="SAM" id="MobiDB-lite"/>
    </source>
</evidence>
<dbReference type="InterPro" id="IPR011717">
    <property type="entry name" value="TPR-4"/>
</dbReference>
<proteinExistence type="predicted"/>
<organism evidence="3 4">
    <name type="scientific">Streptomyces virginiae</name>
    <name type="common">Streptomyces cinnamonensis</name>
    <dbReference type="NCBI Taxonomy" id="1961"/>
    <lineage>
        <taxon>Bacteria</taxon>
        <taxon>Bacillati</taxon>
        <taxon>Actinomycetota</taxon>
        <taxon>Actinomycetes</taxon>
        <taxon>Kitasatosporales</taxon>
        <taxon>Streptomycetaceae</taxon>
        <taxon>Streptomyces</taxon>
    </lineage>
</organism>
<dbReference type="Proteomes" id="UP001432039">
    <property type="component" value="Chromosome"/>
</dbReference>
<dbReference type="Gene3D" id="1.25.40.10">
    <property type="entry name" value="Tetratricopeptide repeat domain"/>
    <property type="match status" value="2"/>
</dbReference>
<dbReference type="RefSeq" id="WP_328964544.1">
    <property type="nucleotide sequence ID" value="NZ_CP108090.1"/>
</dbReference>
<dbReference type="SUPFAM" id="SSF48452">
    <property type="entry name" value="TPR-like"/>
    <property type="match status" value="3"/>
</dbReference>
<dbReference type="Pfam" id="PF07721">
    <property type="entry name" value="TPR_4"/>
    <property type="match status" value="1"/>
</dbReference>
<dbReference type="InterPro" id="IPR019734">
    <property type="entry name" value="TPR_rpt"/>
</dbReference>
<dbReference type="InterPro" id="IPR011990">
    <property type="entry name" value="TPR-like_helical_dom_sf"/>
</dbReference>
<name>A0ABZ1TLH0_STRVG</name>
<evidence type="ECO:0000313" key="4">
    <source>
        <dbReference type="Proteomes" id="UP001432039"/>
    </source>
</evidence>
<dbReference type="Pfam" id="PF13424">
    <property type="entry name" value="TPR_12"/>
    <property type="match status" value="1"/>
</dbReference>
<dbReference type="SMART" id="SM00028">
    <property type="entry name" value="TPR"/>
    <property type="match status" value="7"/>
</dbReference>
<dbReference type="EMBL" id="CP108090">
    <property type="protein sequence ID" value="WUQ16228.1"/>
    <property type="molecule type" value="Genomic_DNA"/>
</dbReference>
<protein>
    <submittedName>
        <fullName evidence="3">Tetratricopeptide repeat protein</fullName>
    </submittedName>
</protein>